<sequence>MGPGGARGVVVIGDTLLDIDVEGSVDRLCPDAPAPVLAVEGEHDRPGGAGLAAVLVAGRDVPVRLVTALQDDGPGQRLRRLLDGAVDVVAGPAEGGTVVKCRLRAGGRSMLRTDRGAARPEPGFAAGLDLDTALADAGAVLVSDYGRGVAADPDVRAALARVITRRVPVVWDPHPRGADPVPGATVVTPNLAEARGAAGGAPVPGSGVPAALELAARLLTRWEARSVAVTLGRSGAVVRHRHGACSAAPAPVVQESDPCGAGDHFAGGVAAALARGETVDDAVAEAVAGTADFIALGGGATVRREGARWTQPRGAGAAPRPAGTGLDAAAALAERVRAGGGTVVAAGGSFDVLHTGHTDTLAAARALGDCLLVLVNSDESVRRRAGPGGPVVPLAERVAALAALECVDAVAVFDADDPRRVLDVLRPDLWVKGGDHDPAELPETPLVRSWGGEVVAVPYRPARTTVSAPVRHPAGARARTRQQGAPQQATPQPRAPKPRTRRRPSP</sequence>
<evidence type="ECO:0000313" key="9">
    <source>
        <dbReference type="EMBL" id="NMH81835.1"/>
    </source>
</evidence>
<protein>
    <submittedName>
        <fullName evidence="9">Bifunctional heptose 7-phosphate kinase/heptose 1-phosphate adenyltransferase</fullName>
    </submittedName>
</protein>
<dbReference type="Proteomes" id="UP001296706">
    <property type="component" value="Unassembled WGS sequence"/>
</dbReference>
<dbReference type="SUPFAM" id="SSF52374">
    <property type="entry name" value="Nucleotidylyl transferase"/>
    <property type="match status" value="1"/>
</dbReference>
<evidence type="ECO:0000259" key="8">
    <source>
        <dbReference type="Pfam" id="PF01467"/>
    </source>
</evidence>
<evidence type="ECO:0000256" key="2">
    <source>
        <dbReference type="ARBA" id="ARBA00022679"/>
    </source>
</evidence>
<keyword evidence="2" id="KW-0808">Transferase</keyword>
<feature type="compositionally biased region" description="Low complexity" evidence="6">
    <location>
        <begin position="473"/>
        <end position="492"/>
    </location>
</feature>
<reference evidence="9 10" key="1">
    <citation type="submission" date="2020-04" db="EMBL/GenBank/DDBJ databases">
        <authorList>
            <person name="Klaysubun C."/>
            <person name="Duangmal K."/>
            <person name="Lipun K."/>
        </authorList>
    </citation>
    <scope>NUCLEOTIDE SEQUENCE [LARGE SCALE GENOMIC DNA]</scope>
    <source>
        <strain evidence="9 10">JCM 11839</strain>
    </source>
</reference>
<dbReference type="SUPFAM" id="SSF53613">
    <property type="entry name" value="Ribokinase-like"/>
    <property type="match status" value="1"/>
</dbReference>
<keyword evidence="5" id="KW-0119">Carbohydrate metabolism</keyword>
<dbReference type="EMBL" id="JAAXKY010000174">
    <property type="protein sequence ID" value="NMH81835.1"/>
    <property type="molecule type" value="Genomic_DNA"/>
</dbReference>
<feature type="region of interest" description="Disordered" evidence="6">
    <location>
        <begin position="463"/>
        <end position="506"/>
    </location>
</feature>
<dbReference type="Pfam" id="PF01467">
    <property type="entry name" value="CTP_transf_like"/>
    <property type="match status" value="1"/>
</dbReference>
<dbReference type="NCBIfam" id="TIGR00125">
    <property type="entry name" value="cyt_tran_rel"/>
    <property type="match status" value="1"/>
</dbReference>
<proteinExistence type="predicted"/>
<feature type="domain" description="Carbohydrate kinase PfkB" evidence="7">
    <location>
        <begin position="9"/>
        <end position="288"/>
    </location>
</feature>
<gene>
    <name evidence="9" type="ORF">HF577_32685</name>
</gene>
<keyword evidence="4" id="KW-0511">Multifunctional enzyme</keyword>
<name>A0ABX1RR48_9PSEU</name>
<evidence type="ECO:0000256" key="4">
    <source>
        <dbReference type="ARBA" id="ARBA00023268"/>
    </source>
</evidence>
<dbReference type="InterPro" id="IPR004821">
    <property type="entry name" value="Cyt_trans-like"/>
</dbReference>
<dbReference type="Gene3D" id="3.40.1190.20">
    <property type="match status" value="1"/>
</dbReference>
<dbReference type="InterPro" id="IPR011611">
    <property type="entry name" value="PfkB_dom"/>
</dbReference>
<accession>A0ABX1RR48</accession>
<evidence type="ECO:0000256" key="5">
    <source>
        <dbReference type="ARBA" id="ARBA00023277"/>
    </source>
</evidence>
<keyword evidence="10" id="KW-1185">Reference proteome</keyword>
<dbReference type="GO" id="GO:0016301">
    <property type="term" value="F:kinase activity"/>
    <property type="evidence" value="ECO:0007669"/>
    <property type="project" value="UniProtKB-KW"/>
</dbReference>
<evidence type="ECO:0000313" key="10">
    <source>
        <dbReference type="Proteomes" id="UP001296706"/>
    </source>
</evidence>
<dbReference type="PROSITE" id="PS00584">
    <property type="entry name" value="PFKB_KINASES_2"/>
    <property type="match status" value="1"/>
</dbReference>
<keyword evidence="3 9" id="KW-0418">Kinase</keyword>
<dbReference type="RefSeq" id="WP_169399861.1">
    <property type="nucleotide sequence ID" value="NZ_JAAXKY010000174.1"/>
</dbReference>
<dbReference type="Gene3D" id="3.40.50.620">
    <property type="entry name" value="HUPs"/>
    <property type="match status" value="1"/>
</dbReference>
<comment type="caution">
    <text evidence="9">The sequence shown here is derived from an EMBL/GenBank/DDBJ whole genome shotgun (WGS) entry which is preliminary data.</text>
</comment>
<dbReference type="InterPro" id="IPR002173">
    <property type="entry name" value="Carboh/pur_kinase_PfkB_CS"/>
</dbReference>
<dbReference type="PANTHER" id="PTHR46969">
    <property type="entry name" value="BIFUNCTIONAL PROTEIN HLDE"/>
    <property type="match status" value="1"/>
</dbReference>
<feature type="compositionally biased region" description="Basic residues" evidence="6">
    <location>
        <begin position="496"/>
        <end position="506"/>
    </location>
</feature>
<dbReference type="InterPro" id="IPR029056">
    <property type="entry name" value="Ribokinase-like"/>
</dbReference>
<evidence type="ECO:0000256" key="1">
    <source>
        <dbReference type="ARBA" id="ARBA00004713"/>
    </source>
</evidence>
<organism evidence="9 10">
    <name type="scientific">Pseudonocardia xinjiangensis</name>
    <dbReference type="NCBI Taxonomy" id="75289"/>
    <lineage>
        <taxon>Bacteria</taxon>
        <taxon>Bacillati</taxon>
        <taxon>Actinomycetota</taxon>
        <taxon>Actinomycetes</taxon>
        <taxon>Pseudonocardiales</taxon>
        <taxon>Pseudonocardiaceae</taxon>
        <taxon>Pseudonocardia</taxon>
    </lineage>
</organism>
<comment type="pathway">
    <text evidence="1">Bacterial outer membrane biogenesis; LPS core biosynthesis.</text>
</comment>
<dbReference type="PANTHER" id="PTHR46969:SF1">
    <property type="entry name" value="BIFUNCTIONAL PROTEIN HLDE"/>
    <property type="match status" value="1"/>
</dbReference>
<evidence type="ECO:0000256" key="3">
    <source>
        <dbReference type="ARBA" id="ARBA00022777"/>
    </source>
</evidence>
<evidence type="ECO:0000259" key="7">
    <source>
        <dbReference type="Pfam" id="PF00294"/>
    </source>
</evidence>
<dbReference type="InterPro" id="IPR014729">
    <property type="entry name" value="Rossmann-like_a/b/a_fold"/>
</dbReference>
<dbReference type="Pfam" id="PF00294">
    <property type="entry name" value="PfkB"/>
    <property type="match status" value="1"/>
</dbReference>
<evidence type="ECO:0000256" key="6">
    <source>
        <dbReference type="SAM" id="MobiDB-lite"/>
    </source>
</evidence>
<feature type="domain" description="Cytidyltransferase-like" evidence="8">
    <location>
        <begin position="346"/>
        <end position="435"/>
    </location>
</feature>